<dbReference type="InterPro" id="IPR036271">
    <property type="entry name" value="Tet_transcr_reg_TetR-rel_C_sf"/>
</dbReference>
<dbReference type="InterPro" id="IPR001647">
    <property type="entry name" value="HTH_TetR"/>
</dbReference>
<dbReference type="PRINTS" id="PR00455">
    <property type="entry name" value="HTHTETR"/>
</dbReference>
<dbReference type="PANTHER" id="PTHR47506">
    <property type="entry name" value="TRANSCRIPTIONAL REGULATORY PROTEIN"/>
    <property type="match status" value="1"/>
</dbReference>
<dbReference type="SUPFAM" id="SSF46689">
    <property type="entry name" value="Homeodomain-like"/>
    <property type="match status" value="1"/>
</dbReference>
<proteinExistence type="predicted"/>
<dbReference type="AlphaFoldDB" id="A0A2V2ZD07"/>
<comment type="caution">
    <text evidence="6">The sequence shown here is derived from an EMBL/GenBank/DDBJ whole genome shotgun (WGS) entry which is preliminary data.</text>
</comment>
<name>A0A2V2ZD07_9BACI</name>
<organism evidence="6 7">
    <name type="scientific">Cytobacillus oceanisediminis</name>
    <dbReference type="NCBI Taxonomy" id="665099"/>
    <lineage>
        <taxon>Bacteria</taxon>
        <taxon>Bacillati</taxon>
        <taxon>Bacillota</taxon>
        <taxon>Bacilli</taxon>
        <taxon>Bacillales</taxon>
        <taxon>Bacillaceae</taxon>
        <taxon>Cytobacillus</taxon>
    </lineage>
</organism>
<keyword evidence="1" id="KW-0805">Transcription regulation</keyword>
<feature type="domain" description="HTH tetR-type" evidence="5">
    <location>
        <begin position="10"/>
        <end position="70"/>
    </location>
</feature>
<reference evidence="6 7" key="1">
    <citation type="submission" date="2018-05" db="EMBL/GenBank/DDBJ databases">
        <title>Freshwater and sediment microbial communities from various areas in North America, analyzing microbe dynamics in response to fracking.</title>
        <authorList>
            <person name="Lamendella R."/>
        </authorList>
    </citation>
    <scope>NUCLEOTIDE SEQUENCE [LARGE SCALE GENOMIC DNA]</scope>
    <source>
        <strain evidence="6 7">15_TX</strain>
    </source>
</reference>
<dbReference type="SUPFAM" id="SSF48498">
    <property type="entry name" value="Tetracyclin repressor-like, C-terminal domain"/>
    <property type="match status" value="1"/>
</dbReference>
<dbReference type="GO" id="GO:0003677">
    <property type="term" value="F:DNA binding"/>
    <property type="evidence" value="ECO:0007669"/>
    <property type="project" value="UniProtKB-UniRule"/>
</dbReference>
<evidence type="ECO:0000313" key="7">
    <source>
        <dbReference type="Proteomes" id="UP000247150"/>
    </source>
</evidence>
<dbReference type="OrthoDB" id="9780939at2"/>
<accession>A0A2V2ZD07</accession>
<dbReference type="RefSeq" id="WP_110067803.1">
    <property type="nucleotide sequence ID" value="NZ_QGTW01000026.1"/>
</dbReference>
<dbReference type="PROSITE" id="PS01081">
    <property type="entry name" value="HTH_TETR_1"/>
    <property type="match status" value="1"/>
</dbReference>
<feature type="DNA-binding region" description="H-T-H motif" evidence="4">
    <location>
        <begin position="33"/>
        <end position="52"/>
    </location>
</feature>
<keyword evidence="2 4" id="KW-0238">DNA-binding</keyword>
<keyword evidence="3" id="KW-0804">Transcription</keyword>
<protein>
    <submittedName>
        <fullName evidence="6">TetR family transcriptional regulator</fullName>
    </submittedName>
</protein>
<gene>
    <name evidence="6" type="ORF">DFO73_12618</name>
</gene>
<evidence type="ECO:0000313" key="6">
    <source>
        <dbReference type="EMBL" id="PWW17424.1"/>
    </source>
</evidence>
<evidence type="ECO:0000256" key="4">
    <source>
        <dbReference type="PROSITE-ProRule" id="PRU00335"/>
    </source>
</evidence>
<dbReference type="Gene3D" id="1.10.10.60">
    <property type="entry name" value="Homeodomain-like"/>
    <property type="match status" value="1"/>
</dbReference>
<dbReference type="Gene3D" id="1.10.357.10">
    <property type="entry name" value="Tetracycline Repressor, domain 2"/>
    <property type="match status" value="1"/>
</dbReference>
<sequence length="209" mass="24850">MFSKFLSLDPEKQDRIINAATKVFAQKGYHNASTNEIVKEADISKGLLFHYFNNKRGMYLFLYDHLMEVFSEKISEKLDWSEKDIFIKLRQITLIKFELFGIYPEILNFFKAAYTEEAEEVKGELERRNKEMLSKSYEKFFSDIDTSQFKEGIDIKRAVNIIYWTIEGFGNQQQDQVITANLEQIDIDKIMAEMDFYLELLRKSFYKDK</sequence>
<dbReference type="InterPro" id="IPR009057">
    <property type="entry name" value="Homeodomain-like_sf"/>
</dbReference>
<evidence type="ECO:0000259" key="5">
    <source>
        <dbReference type="PROSITE" id="PS50977"/>
    </source>
</evidence>
<evidence type="ECO:0000256" key="1">
    <source>
        <dbReference type="ARBA" id="ARBA00023015"/>
    </source>
</evidence>
<evidence type="ECO:0000256" key="2">
    <source>
        <dbReference type="ARBA" id="ARBA00023125"/>
    </source>
</evidence>
<dbReference type="InterPro" id="IPR023772">
    <property type="entry name" value="DNA-bd_HTH_TetR-type_CS"/>
</dbReference>
<dbReference type="Proteomes" id="UP000247150">
    <property type="component" value="Unassembled WGS sequence"/>
</dbReference>
<dbReference type="Pfam" id="PF00440">
    <property type="entry name" value="TetR_N"/>
    <property type="match status" value="1"/>
</dbReference>
<evidence type="ECO:0000256" key="3">
    <source>
        <dbReference type="ARBA" id="ARBA00023163"/>
    </source>
</evidence>
<dbReference type="EMBL" id="QGTW01000026">
    <property type="protein sequence ID" value="PWW17424.1"/>
    <property type="molecule type" value="Genomic_DNA"/>
</dbReference>
<dbReference type="PANTHER" id="PTHR47506:SF6">
    <property type="entry name" value="HTH-TYPE TRANSCRIPTIONAL REPRESSOR NEMR"/>
    <property type="match status" value="1"/>
</dbReference>
<dbReference type="PROSITE" id="PS50977">
    <property type="entry name" value="HTH_TETR_2"/>
    <property type="match status" value="1"/>
</dbReference>